<dbReference type="PANTHER" id="PTHR12526">
    <property type="entry name" value="GLYCOSYLTRANSFERASE"/>
    <property type="match status" value="1"/>
</dbReference>
<feature type="domain" description="Glycosyl transferase family 1" evidence="1">
    <location>
        <begin position="250"/>
        <end position="309"/>
    </location>
</feature>
<reference evidence="2 3" key="1">
    <citation type="submission" date="2019-11" db="EMBL/GenBank/DDBJ databases">
        <authorList>
            <person name="Zheng R.K."/>
            <person name="Sun C.M."/>
        </authorList>
    </citation>
    <scope>NUCLEOTIDE SEQUENCE [LARGE SCALE GENOMIC DNA]</scope>
    <source>
        <strain evidence="2 3">SRB007</strain>
    </source>
</reference>
<proteinExistence type="predicted"/>
<dbReference type="Proteomes" id="UP000428328">
    <property type="component" value="Chromosome"/>
</dbReference>
<accession>A0A6I6JNK7</accession>
<dbReference type="CDD" id="cd03801">
    <property type="entry name" value="GT4_PimA-like"/>
    <property type="match status" value="1"/>
</dbReference>
<evidence type="ECO:0000313" key="2">
    <source>
        <dbReference type="EMBL" id="QGY41673.1"/>
    </source>
</evidence>
<evidence type="ECO:0000259" key="1">
    <source>
        <dbReference type="Pfam" id="PF00534"/>
    </source>
</evidence>
<keyword evidence="3" id="KW-1185">Reference proteome</keyword>
<gene>
    <name evidence="2" type="ORF">GM415_16600</name>
</gene>
<name>A0A6I6JNK7_9BACT</name>
<dbReference type="PANTHER" id="PTHR12526:SF600">
    <property type="entry name" value="GLYCOSYL TRANSFERASE GROUP 1"/>
    <property type="match status" value="1"/>
</dbReference>
<dbReference type="KEGG" id="psel:GM415_16600"/>
<keyword evidence="2" id="KW-0808">Transferase</keyword>
<dbReference type="Gene3D" id="3.40.50.2000">
    <property type="entry name" value="Glycogen Phosphorylase B"/>
    <property type="match status" value="1"/>
</dbReference>
<protein>
    <submittedName>
        <fullName evidence="2">Glycosyltransferase</fullName>
    </submittedName>
</protein>
<dbReference type="GO" id="GO:0016757">
    <property type="term" value="F:glycosyltransferase activity"/>
    <property type="evidence" value="ECO:0007669"/>
    <property type="project" value="InterPro"/>
</dbReference>
<dbReference type="Pfam" id="PF00534">
    <property type="entry name" value="Glycos_transf_1"/>
    <property type="match status" value="1"/>
</dbReference>
<dbReference type="AlphaFoldDB" id="A0A6I6JNK7"/>
<sequence length="330" mass="36865">MKILFLVPPESRRSQARLRIQPFAQAGLRAGLDITCREIPRRWYARYCFFSRLPRVDVLVVHRQTLSCFELGMLRRLCSTLVYDVADAAWTLPAGEFRTGRGSMDQALLERRFGQMCRGVDLCLADNRLIAKKILNYQDMVRTIHTPIDVECYRPGTGGKQGGVPLVGWIGLPGEEKLLEGTMDSLAAHGGGIQFSFLSAKPYAGPGHEYAMWSNWKKEDEPSRIQAMDIGLVIHGDDEYSRAGSNVEVLRYMAAGVAVVASDTGSNAAVIDHGIDGFLVREGGDWERYVVRLARDPELRRNMTETARRKVVDGHSLEKISPRLWDALGA</sequence>
<dbReference type="SUPFAM" id="SSF53756">
    <property type="entry name" value="UDP-Glycosyltransferase/glycogen phosphorylase"/>
    <property type="match status" value="1"/>
</dbReference>
<dbReference type="InterPro" id="IPR001296">
    <property type="entry name" value="Glyco_trans_1"/>
</dbReference>
<dbReference type="EMBL" id="CP046400">
    <property type="protein sequence ID" value="QGY41673.1"/>
    <property type="molecule type" value="Genomic_DNA"/>
</dbReference>
<evidence type="ECO:0000313" key="3">
    <source>
        <dbReference type="Proteomes" id="UP000428328"/>
    </source>
</evidence>
<dbReference type="RefSeq" id="WP_158950148.1">
    <property type="nucleotide sequence ID" value="NZ_CP046400.1"/>
</dbReference>
<organism evidence="2 3">
    <name type="scientific">Pseudodesulfovibrio cashew</name>
    <dbReference type="NCBI Taxonomy" id="2678688"/>
    <lineage>
        <taxon>Bacteria</taxon>
        <taxon>Pseudomonadati</taxon>
        <taxon>Thermodesulfobacteriota</taxon>
        <taxon>Desulfovibrionia</taxon>
        <taxon>Desulfovibrionales</taxon>
        <taxon>Desulfovibrionaceae</taxon>
    </lineage>
</organism>